<keyword evidence="2" id="KW-0812">Transmembrane</keyword>
<evidence type="ECO:0000256" key="2">
    <source>
        <dbReference type="SAM" id="Phobius"/>
    </source>
</evidence>
<evidence type="ECO:0000256" key="1">
    <source>
        <dbReference type="SAM" id="MobiDB-lite"/>
    </source>
</evidence>
<reference evidence="3 4" key="1">
    <citation type="submission" date="2020-08" db="EMBL/GenBank/DDBJ databases">
        <title>Genome sequence of Thermomonas brevis KACC 16975T.</title>
        <authorList>
            <person name="Hyun D.-W."/>
            <person name="Bae J.-W."/>
        </authorList>
    </citation>
    <scope>NUCLEOTIDE SEQUENCE [LARGE SCALE GENOMIC DNA]</scope>
    <source>
        <strain evidence="3 4">KACC 16975</strain>
    </source>
</reference>
<feature type="region of interest" description="Disordered" evidence="1">
    <location>
        <begin position="160"/>
        <end position="186"/>
    </location>
</feature>
<feature type="transmembrane region" description="Helical" evidence="2">
    <location>
        <begin position="194"/>
        <end position="212"/>
    </location>
</feature>
<sequence>MTANTPPSPRPAAVAAFLRGLDRRARLLVQVQAGDADAARRALAVAARVFAADAGQWPLAQWPRQYWRLLLSVPAMAQTVAGTPGPLPGVARLAPPVRAAVLLHLVAALEDADAAAALGIGIDAYQQRIRDALPRTPLGQPDVDVWRAWRATAQRALDALPDTPPEAAPIADASSPAQAPGTDAGPPHRRRLRWLWLGVAACAVALAATFFLHPRGRELLDEWRNQVKREALPPADAPKARFDAADPALHPDRDLLAAPYELQLALRLPLLAWLHAEASDALPLDAATPALIAEDGDIAGRMQAWDRLSPQARAAQRGAWTEWQALTDTERATLRATAARFDALPIDQQEALRSRYAQLPFDAHRGWHLGPQLGRFWPRIVALFAQVDADEREPLLRLLREATPEDIDALARLAQTTPPEARATLRRELLAQSPAQRGAWLRERLQR</sequence>
<protein>
    <submittedName>
        <fullName evidence="3">DUF3106 domain-containing protein</fullName>
    </submittedName>
</protein>
<proteinExistence type="predicted"/>
<keyword evidence="4" id="KW-1185">Reference proteome</keyword>
<dbReference type="InterPro" id="IPR021455">
    <property type="entry name" value="DUF3106"/>
</dbReference>
<gene>
    <name evidence="3" type="ORF">H9L17_09125</name>
</gene>
<dbReference type="KEGG" id="tbv:H9L17_09125"/>
<name>A0A7G9QPW9_9GAMM</name>
<accession>A0A7G9QPW9</accession>
<dbReference type="Proteomes" id="UP000515977">
    <property type="component" value="Chromosome"/>
</dbReference>
<dbReference type="EMBL" id="CP060711">
    <property type="protein sequence ID" value="QNN45394.1"/>
    <property type="molecule type" value="Genomic_DNA"/>
</dbReference>
<keyword evidence="2" id="KW-0472">Membrane</keyword>
<evidence type="ECO:0000313" key="3">
    <source>
        <dbReference type="EMBL" id="QNN45394.1"/>
    </source>
</evidence>
<dbReference type="RefSeq" id="WP_187569160.1">
    <property type="nucleotide sequence ID" value="NZ_CP060711.1"/>
</dbReference>
<dbReference type="AlphaFoldDB" id="A0A7G9QPW9"/>
<keyword evidence="2" id="KW-1133">Transmembrane helix</keyword>
<dbReference type="Pfam" id="PF11304">
    <property type="entry name" value="DUF3106"/>
    <property type="match status" value="1"/>
</dbReference>
<organism evidence="3 4">
    <name type="scientific">Thermomonas brevis</name>
    <dbReference type="NCBI Taxonomy" id="215691"/>
    <lineage>
        <taxon>Bacteria</taxon>
        <taxon>Pseudomonadati</taxon>
        <taxon>Pseudomonadota</taxon>
        <taxon>Gammaproteobacteria</taxon>
        <taxon>Lysobacterales</taxon>
        <taxon>Lysobacteraceae</taxon>
        <taxon>Thermomonas</taxon>
    </lineage>
</organism>
<evidence type="ECO:0000313" key="4">
    <source>
        <dbReference type="Proteomes" id="UP000515977"/>
    </source>
</evidence>